<feature type="transmembrane region" description="Helical" evidence="8">
    <location>
        <begin position="574"/>
        <end position="591"/>
    </location>
</feature>
<name>A0ABQ9NW38_9PEZI</name>
<feature type="transmembrane region" description="Helical" evidence="8">
    <location>
        <begin position="76"/>
        <end position="98"/>
    </location>
</feature>
<dbReference type="InterPro" id="IPR010308">
    <property type="entry name" value="TRP_C"/>
</dbReference>
<accession>A0ABQ9NW38</accession>
<feature type="region of interest" description="Disordered" evidence="7">
    <location>
        <begin position="1"/>
        <end position="24"/>
    </location>
</feature>
<feature type="transmembrane region" description="Helical" evidence="8">
    <location>
        <begin position="493"/>
        <end position="516"/>
    </location>
</feature>
<evidence type="ECO:0000256" key="4">
    <source>
        <dbReference type="ARBA" id="ARBA00022729"/>
    </source>
</evidence>
<feature type="compositionally biased region" description="Polar residues" evidence="7">
    <location>
        <begin position="767"/>
        <end position="798"/>
    </location>
</feature>
<organism evidence="10 11">
    <name type="scientific">Coniosporium apollinis</name>
    <dbReference type="NCBI Taxonomy" id="61459"/>
    <lineage>
        <taxon>Eukaryota</taxon>
        <taxon>Fungi</taxon>
        <taxon>Dikarya</taxon>
        <taxon>Ascomycota</taxon>
        <taxon>Pezizomycotina</taxon>
        <taxon>Dothideomycetes</taxon>
        <taxon>Dothideomycetes incertae sedis</taxon>
        <taxon>Coniosporium</taxon>
    </lineage>
</organism>
<evidence type="ECO:0000256" key="8">
    <source>
        <dbReference type="SAM" id="Phobius"/>
    </source>
</evidence>
<keyword evidence="6 8" id="KW-0472">Membrane</keyword>
<evidence type="ECO:0000256" key="7">
    <source>
        <dbReference type="SAM" id="MobiDB-lite"/>
    </source>
</evidence>
<dbReference type="InterPro" id="IPR040241">
    <property type="entry name" value="TRP_Flc/Pkd2-like"/>
</dbReference>
<protein>
    <recommendedName>
        <fullName evidence="9">ML-like domain-containing protein</fullName>
    </recommendedName>
</protein>
<dbReference type="Pfam" id="PF14558">
    <property type="entry name" value="TRP_N"/>
    <property type="match status" value="1"/>
</dbReference>
<feature type="transmembrane region" description="Helical" evidence="8">
    <location>
        <begin position="634"/>
        <end position="653"/>
    </location>
</feature>
<evidence type="ECO:0000256" key="1">
    <source>
        <dbReference type="ARBA" id="ARBA00004141"/>
    </source>
</evidence>
<gene>
    <name evidence="10" type="ORF">H2201_003500</name>
</gene>
<evidence type="ECO:0000256" key="6">
    <source>
        <dbReference type="ARBA" id="ARBA00023136"/>
    </source>
</evidence>
<dbReference type="EMBL" id="JAPDRL010000020">
    <property type="protein sequence ID" value="KAJ9666312.1"/>
    <property type="molecule type" value="Genomic_DNA"/>
</dbReference>
<comment type="subcellular location">
    <subcellularLocation>
        <location evidence="1">Membrane</location>
        <topology evidence="1">Multi-pass membrane protein</topology>
    </subcellularLocation>
</comment>
<feature type="compositionally biased region" description="Polar residues" evidence="7">
    <location>
        <begin position="1140"/>
        <end position="1166"/>
    </location>
</feature>
<dbReference type="Proteomes" id="UP001172684">
    <property type="component" value="Unassembled WGS sequence"/>
</dbReference>
<reference evidence="10" key="1">
    <citation type="submission" date="2022-10" db="EMBL/GenBank/DDBJ databases">
        <title>Culturing micro-colonial fungi from biological soil crusts in the Mojave desert and describing Neophaeococcomyces mojavensis, and introducing the new genera and species Taxawa tesnikishii.</title>
        <authorList>
            <person name="Kurbessoian T."/>
            <person name="Stajich J.E."/>
        </authorList>
    </citation>
    <scope>NUCLEOTIDE SEQUENCE</scope>
    <source>
        <strain evidence="10">TK_1</strain>
    </source>
</reference>
<feature type="compositionally biased region" description="Basic and acidic residues" evidence="7">
    <location>
        <begin position="1235"/>
        <end position="1249"/>
    </location>
</feature>
<dbReference type="Pfam" id="PF06011">
    <property type="entry name" value="TRP"/>
    <property type="match status" value="1"/>
</dbReference>
<feature type="transmembrane region" description="Helical" evidence="8">
    <location>
        <begin position="544"/>
        <end position="562"/>
    </location>
</feature>
<dbReference type="SMART" id="SM01320">
    <property type="entry name" value="TRP_N"/>
    <property type="match status" value="1"/>
</dbReference>
<dbReference type="PANTHER" id="PTHR31145">
    <property type="entry name" value="INTEGRAL MEMBRANE PROTEIN (AFU_ORTHOLOGUE AFUA_7G01610)"/>
    <property type="match status" value="1"/>
</dbReference>
<comment type="caution">
    <text evidence="10">The sequence shown here is derived from an EMBL/GenBank/DDBJ whole genome shotgun (WGS) entry which is preliminary data.</text>
</comment>
<evidence type="ECO:0000256" key="3">
    <source>
        <dbReference type="ARBA" id="ARBA00022692"/>
    </source>
</evidence>
<feature type="region of interest" description="Disordered" evidence="7">
    <location>
        <begin position="750"/>
        <end position="886"/>
    </location>
</feature>
<dbReference type="PANTHER" id="PTHR31145:SF6">
    <property type="entry name" value="INTEGRAL MEMBRANE PROTEIN (AFU_ORTHOLOGUE AFUA_7G01610)"/>
    <property type="match status" value="1"/>
</dbReference>
<feature type="transmembrane region" description="Helical" evidence="8">
    <location>
        <begin position="456"/>
        <end position="481"/>
    </location>
</feature>
<keyword evidence="11" id="KW-1185">Reference proteome</keyword>
<evidence type="ECO:0000313" key="10">
    <source>
        <dbReference type="EMBL" id="KAJ9666312.1"/>
    </source>
</evidence>
<dbReference type="InterPro" id="IPR032800">
    <property type="entry name" value="TRP_N"/>
</dbReference>
<evidence type="ECO:0000256" key="2">
    <source>
        <dbReference type="ARBA" id="ARBA00010642"/>
    </source>
</evidence>
<feature type="transmembrane region" description="Helical" evidence="8">
    <location>
        <begin position="603"/>
        <end position="627"/>
    </location>
</feature>
<feature type="compositionally biased region" description="Polar residues" evidence="7">
    <location>
        <begin position="818"/>
        <end position="842"/>
    </location>
</feature>
<keyword evidence="3 8" id="KW-0812">Transmembrane</keyword>
<sequence length="1249" mass="135793">MAPEASPTTQEERRDTNLGGENEALEANVDLRVTAMGLQETETLQRWPQDHAEPSYEPPRRRPFRRRRWHSLHMPANTRVVFLILCVLLVPLAEAAFINFENCLAPNIVNSKRLQFVPRFFDAKFNTTAPSHDLNVTIYGNVTGQTIVGDYPPPDDPIWSNPNETFGKIVDVSPTNPDPRFTTLFADFKVLTYTPYRADPSRFCESTINTSCPIGPVFYGNGSDPYSLPAFTVAHEFYSSYAFATFQATIRVQSGDQDASDIACVSANITPDLGKALSDTLAYLPAAVLALVAIATISAAIFSPWGSSDPFRWTSNYGRDEDLLRLVTPGFGDCLQYIQFIVLAGSLSLSYPGYYQPVISQAAWSVLLFNESYVSQGNGSQSLIDGIYFINGTRGISRLGQLAGMSADEDVWACMAIWLMVIIVAVSVLCQVGFFLRWGYRYLLDTPEEDLRSKNWPFTAGMAVRIVFNYFLLPIIAISLFQLVVAPHSNAAVVGMAVVLLLLVAGFATWIFRLIFTTRPRAHLFDDLPTVLLYGPLYNTYSDVAAPFAFIPVLLTVIRGVAIGAIQPSGVAQLVILAICEVIFILTLHAFRPFQAPTSMNAYHTFFSVIRLVTTLLSIAFVPALGISQSSKGWLGYAILLCHAIVLVFGFFLNAIQTLIEVCARAAGAGGDARGGLARVFGKRQLSRRTHHHRSSLQSDAAILASDSDSKSAQLMGARSRSLSASSAILLNNHRVSSGFDQLSQGGDYSTLGGVSPGPGTPGGIQNPYSYLASGNATAGPSQRRSTVGTSNTKNLETNDPYYRPPRTKRQTMDPYSPESQQDRGSWNSGDLANRPQETYQDQPDVRDPGEIPAFSPNRGSITPAYLREHHRGDSDPNLTERRGNTDYTVRESDFYYGVTRGPALSSVPARRLKTGPADPMGPVSSASGWIKGLFGGKRKDKGKGFEVVRSQRAPQLMAEEDETSPPVQHEPYKDSPDPENNAAGRGSDDAGGAALGRSQTRESTRSTSVHSSDYSLTDDDGNPFEARAIIHRVAEAPPTLAPIETTGGIELSSRPGSQASTRIPTKPSATRRAPTIPRKSSRRTHSQEKAALAEAHRMPRVPGSPAHSPERQPKGQLQTNRLHPDGSGGGSIRLPFASSEPSPGSEKTTPTNHSAASSLYPNTEGSAEDTSRGGAAHFERPRVPGQTERPPSTGYVHQHVAGESVRPGMYRLGDHMGSSAEIVGVSGSQGWSRGGDRGREWREDRTAR</sequence>
<feature type="region of interest" description="Disordered" evidence="7">
    <location>
        <begin position="934"/>
        <end position="1197"/>
    </location>
</feature>
<feature type="transmembrane region" description="Helical" evidence="8">
    <location>
        <begin position="411"/>
        <end position="436"/>
    </location>
</feature>
<feature type="compositionally biased region" description="Basic and acidic residues" evidence="7">
    <location>
        <begin position="867"/>
        <end position="886"/>
    </location>
</feature>
<keyword evidence="5 8" id="KW-1133">Transmembrane helix</keyword>
<feature type="transmembrane region" description="Helical" evidence="8">
    <location>
        <begin position="281"/>
        <end position="302"/>
    </location>
</feature>
<evidence type="ECO:0000256" key="5">
    <source>
        <dbReference type="ARBA" id="ARBA00022989"/>
    </source>
</evidence>
<feature type="compositionally biased region" description="Low complexity" evidence="7">
    <location>
        <begin position="983"/>
        <end position="999"/>
    </location>
</feature>
<feature type="domain" description="ML-like" evidence="9">
    <location>
        <begin position="93"/>
        <end position="276"/>
    </location>
</feature>
<feature type="region of interest" description="Disordered" evidence="7">
    <location>
        <begin position="1223"/>
        <end position="1249"/>
    </location>
</feature>
<comment type="similarity">
    <text evidence="2">Belongs to the transient receptor potential (TRP) ion channel family.</text>
</comment>
<keyword evidence="4" id="KW-0732">Signal</keyword>
<evidence type="ECO:0000313" key="11">
    <source>
        <dbReference type="Proteomes" id="UP001172684"/>
    </source>
</evidence>
<feature type="compositionally biased region" description="Polar residues" evidence="7">
    <location>
        <begin position="1055"/>
        <end position="1064"/>
    </location>
</feature>
<evidence type="ECO:0000259" key="9">
    <source>
        <dbReference type="SMART" id="SM01320"/>
    </source>
</evidence>
<proteinExistence type="inferred from homology"/>